<protein>
    <submittedName>
        <fullName evidence="1">Uncharacterized protein</fullName>
    </submittedName>
</protein>
<proteinExistence type="predicted"/>
<dbReference type="EMBL" id="CP087714">
    <property type="protein sequence ID" value="XAT63475.1"/>
    <property type="molecule type" value="Genomic_DNA"/>
</dbReference>
<sequence length="172" mass="20765">MFLPIPLTKPRKWMNIRVRYVERRWFDDFGEFYTYVLKNAVIEEIIDEEELVSRIAKLLFESEIHPVQLDEVREYIVDVFGIAEEYVDLILDKVKYELILLEAEIKKVDEIEHIEEEIDKETLRQIMIDVQRMYFELDFDRNTILKEISLTYGLSEDKANEIIGWVESYIFS</sequence>
<dbReference type="Proteomes" id="UP001492541">
    <property type="component" value="Chromosome"/>
</dbReference>
<organism evidence="1 2">
    <name type="scientific">Geoglobus acetivorans</name>
    <dbReference type="NCBI Taxonomy" id="565033"/>
    <lineage>
        <taxon>Archaea</taxon>
        <taxon>Methanobacteriati</taxon>
        <taxon>Methanobacteriota</taxon>
        <taxon>Archaeoglobi</taxon>
        <taxon>Archaeoglobales</taxon>
        <taxon>Archaeoglobaceae</taxon>
        <taxon>Geoglobus</taxon>
    </lineage>
</organism>
<dbReference type="GeneID" id="90449924"/>
<name>A0ABZ3H1P2_GEOAI</name>
<dbReference type="RefSeq" id="WP_193807432.1">
    <property type="nucleotide sequence ID" value="NZ_CP087714.1"/>
</dbReference>
<accession>A0ABZ3H1P2</accession>
<evidence type="ECO:0000313" key="2">
    <source>
        <dbReference type="Proteomes" id="UP001492541"/>
    </source>
</evidence>
<gene>
    <name evidence="1" type="ORF">LPQ35_09485</name>
</gene>
<evidence type="ECO:0000313" key="1">
    <source>
        <dbReference type="EMBL" id="XAT63475.1"/>
    </source>
</evidence>
<keyword evidence="2" id="KW-1185">Reference proteome</keyword>
<reference evidence="1 2" key="1">
    <citation type="submission" date="2021-11" db="EMBL/GenBank/DDBJ databases">
        <title>Whole genome of Geoglobus acetivorans.</title>
        <authorList>
            <person name="Liu D."/>
        </authorList>
    </citation>
    <scope>NUCLEOTIDE SEQUENCE [LARGE SCALE GENOMIC DNA]</scope>
    <source>
        <strain evidence="1 2">SBH6</strain>
    </source>
</reference>